<dbReference type="KEGG" id="mng:MNEG_5556"/>
<sequence>MLHGGTASAPLPLHLRWLERVLPPAATGPALRAFFQSLPSELCGLGTQGIASLPASVTDELCPLNHIARLAWVPRLGYAGLTNDARIEKAASNPVNLGSALALLAADNTTAATRLQKRVCNVLLYPQDACNLTGTASGDALGPLHHRLEASSQSGPAAAAQWVARTAVLVGLSPLGAAFGAMPDALCQVPPAKLAKIPLQIRWQLCPYDVALVPIVTQLSMGRVRSGVLHARLCDLLKRPSEACETGRYHADNATAQRILEFKSEVKADAVAANIKGLRAALPRLSQVPLTAVLNGTIRAAATAAHLARGKNATATLTRAWSHELQKANSQHR</sequence>
<evidence type="ECO:0000313" key="2">
    <source>
        <dbReference type="Proteomes" id="UP000054498"/>
    </source>
</evidence>
<organism evidence="1 2">
    <name type="scientific">Monoraphidium neglectum</name>
    <dbReference type="NCBI Taxonomy" id="145388"/>
    <lineage>
        <taxon>Eukaryota</taxon>
        <taxon>Viridiplantae</taxon>
        <taxon>Chlorophyta</taxon>
        <taxon>core chlorophytes</taxon>
        <taxon>Chlorophyceae</taxon>
        <taxon>CS clade</taxon>
        <taxon>Sphaeropleales</taxon>
        <taxon>Selenastraceae</taxon>
        <taxon>Monoraphidium</taxon>
    </lineage>
</organism>
<gene>
    <name evidence="1" type="ORF">MNEG_5556</name>
</gene>
<dbReference type="GeneID" id="25738433"/>
<proteinExistence type="predicted"/>
<accession>A0A0D2N9V8</accession>
<dbReference type="Proteomes" id="UP000054498">
    <property type="component" value="Unassembled WGS sequence"/>
</dbReference>
<dbReference type="AlphaFoldDB" id="A0A0D2N9V8"/>
<dbReference type="RefSeq" id="XP_013901420.1">
    <property type="nucleotide sequence ID" value="XM_014045966.1"/>
</dbReference>
<dbReference type="EMBL" id="KK101057">
    <property type="protein sequence ID" value="KIZ02401.1"/>
    <property type="molecule type" value="Genomic_DNA"/>
</dbReference>
<reference evidence="1 2" key="1">
    <citation type="journal article" date="2013" name="BMC Genomics">
        <title>Reconstruction of the lipid metabolism for the microalga Monoraphidium neglectum from its genome sequence reveals characteristics suitable for biofuel production.</title>
        <authorList>
            <person name="Bogen C."/>
            <person name="Al-Dilaimi A."/>
            <person name="Albersmeier A."/>
            <person name="Wichmann J."/>
            <person name="Grundmann M."/>
            <person name="Rupp O."/>
            <person name="Lauersen K.J."/>
            <person name="Blifernez-Klassen O."/>
            <person name="Kalinowski J."/>
            <person name="Goesmann A."/>
            <person name="Mussgnug J.H."/>
            <person name="Kruse O."/>
        </authorList>
    </citation>
    <scope>NUCLEOTIDE SEQUENCE [LARGE SCALE GENOMIC DNA]</scope>
    <source>
        <strain evidence="1 2">SAG 48.87</strain>
    </source>
</reference>
<keyword evidence="2" id="KW-1185">Reference proteome</keyword>
<protein>
    <submittedName>
        <fullName evidence="1">Uncharacterized protein</fullName>
    </submittedName>
</protein>
<name>A0A0D2N9V8_9CHLO</name>
<evidence type="ECO:0000313" key="1">
    <source>
        <dbReference type="EMBL" id="KIZ02401.1"/>
    </source>
</evidence>
<dbReference type="OrthoDB" id="554313at2759"/>